<dbReference type="Pfam" id="PF00089">
    <property type="entry name" value="Trypsin"/>
    <property type="match status" value="1"/>
</dbReference>
<protein>
    <submittedName>
        <fullName evidence="6">Uncharacterized protein</fullName>
    </submittedName>
</protein>
<sequence>MKDGILRVWHINCEKIIQSAVTDSQSKTPDHCYTDIFLLTKTPNNLLSAIECWKKLWMYQNMVRINTVMDDFEMVLRQPQTLLTIIDESEDRVVLGAHQASIAEKEQQIFEIMEIFHHHQFHWSSRKNDIMLLKLNDTAKLNQYVQCLPLPDSFEGVEPGTLCKVTGWGNTSSGKPPKYLQEGDSGGPLFCDDQYHGIVTFGKNCGKRVIPGVYTWLTEKYIVWIKKTISRGKSILINIVLCIRAGCCCFSVPPLKCTSQLYSFAVTNTAL</sequence>
<dbReference type="Gene3D" id="2.40.10.10">
    <property type="entry name" value="Trypsin-like serine proteases"/>
    <property type="match status" value="3"/>
</dbReference>
<dbReference type="InterPro" id="IPR009003">
    <property type="entry name" value="Peptidase_S1_PA"/>
</dbReference>
<dbReference type="PANTHER" id="PTHR24264:SF65">
    <property type="entry name" value="SRCR DOMAIN-CONTAINING PROTEIN"/>
    <property type="match status" value="1"/>
</dbReference>
<dbReference type="InterPro" id="IPR001254">
    <property type="entry name" value="Trypsin_dom"/>
</dbReference>
<dbReference type="GO" id="GO:0004252">
    <property type="term" value="F:serine-type endopeptidase activity"/>
    <property type="evidence" value="ECO:0007669"/>
    <property type="project" value="InterPro"/>
</dbReference>
<comment type="subcellular location">
    <subcellularLocation>
        <location evidence="1">Secreted</location>
    </subcellularLocation>
</comment>
<evidence type="ECO:0000256" key="1">
    <source>
        <dbReference type="ARBA" id="ARBA00004613"/>
    </source>
</evidence>
<keyword evidence="7" id="KW-1185">Reference proteome</keyword>
<dbReference type="SMART" id="SM00020">
    <property type="entry name" value="Tryp_SPc"/>
    <property type="match status" value="1"/>
</dbReference>
<dbReference type="InterPro" id="IPR043504">
    <property type="entry name" value="Peptidase_S1_PA_chymotrypsin"/>
</dbReference>
<evidence type="ECO:0000313" key="6">
    <source>
        <dbReference type="Ensembl" id="ENSCMUP00000004004.2"/>
    </source>
</evidence>
<evidence type="ECO:0000256" key="2">
    <source>
        <dbReference type="ARBA" id="ARBA00022525"/>
    </source>
</evidence>
<name>A0A8C3DB40_CORMO</name>
<reference evidence="7" key="1">
    <citation type="submission" date="2019-10" db="EMBL/GenBank/DDBJ databases">
        <title>Corvus moneduloides (New Caledonian crow) genome, bCorMon1, primary haplotype.</title>
        <authorList>
            <person name="Rutz C."/>
            <person name="Fungtammasan C."/>
            <person name="Mountcastle J."/>
            <person name="Formenti G."/>
            <person name="Chow W."/>
            <person name="Howe K."/>
            <person name="Steele M.P."/>
            <person name="Fernandes J."/>
            <person name="Gilbert M.T.P."/>
            <person name="Fedrigo O."/>
            <person name="Jarvis E.D."/>
            <person name="Gemmell N."/>
        </authorList>
    </citation>
    <scope>NUCLEOTIDE SEQUENCE [LARGE SCALE GENOMIC DNA]</scope>
</reference>
<dbReference type="Ensembl" id="ENSCMUT00000004335.2">
    <property type="protein sequence ID" value="ENSCMUP00000004004.2"/>
    <property type="gene ID" value="ENSCMUG00000002717.2"/>
</dbReference>
<reference evidence="6" key="2">
    <citation type="submission" date="2025-08" db="UniProtKB">
        <authorList>
            <consortium name="Ensembl"/>
        </authorList>
    </citation>
    <scope>IDENTIFICATION</scope>
</reference>
<dbReference type="CDD" id="cd00190">
    <property type="entry name" value="Tryp_SPc"/>
    <property type="match status" value="1"/>
</dbReference>
<reference evidence="6" key="3">
    <citation type="submission" date="2025-09" db="UniProtKB">
        <authorList>
            <consortium name="Ensembl"/>
        </authorList>
    </citation>
    <scope>IDENTIFICATION</scope>
</reference>
<dbReference type="AlphaFoldDB" id="A0A8C3DB40"/>
<dbReference type="GO" id="GO:0006508">
    <property type="term" value="P:proteolysis"/>
    <property type="evidence" value="ECO:0007669"/>
    <property type="project" value="UniProtKB-KW"/>
</dbReference>
<evidence type="ECO:0000313" key="7">
    <source>
        <dbReference type="Proteomes" id="UP000694553"/>
    </source>
</evidence>
<evidence type="ECO:0000256" key="4">
    <source>
        <dbReference type="ARBA" id="ARBA00022801"/>
    </source>
</evidence>
<dbReference type="GO" id="GO:0005615">
    <property type="term" value="C:extracellular space"/>
    <property type="evidence" value="ECO:0007669"/>
    <property type="project" value="TreeGrafter"/>
</dbReference>
<accession>A0A8U7NN85</accession>
<dbReference type="SUPFAM" id="SSF50494">
    <property type="entry name" value="Trypsin-like serine proteases"/>
    <property type="match status" value="1"/>
</dbReference>
<keyword evidence="2" id="KW-0964">Secreted</keyword>
<dbReference type="Proteomes" id="UP000694553">
    <property type="component" value="Unassembled WGS sequence"/>
</dbReference>
<proteinExistence type="predicted"/>
<dbReference type="PANTHER" id="PTHR24264">
    <property type="entry name" value="TRYPSIN-RELATED"/>
    <property type="match status" value="1"/>
</dbReference>
<evidence type="ECO:0000256" key="5">
    <source>
        <dbReference type="ARBA" id="ARBA00022825"/>
    </source>
</evidence>
<keyword evidence="5" id="KW-0720">Serine protease</keyword>
<organism evidence="6 7">
    <name type="scientific">Corvus moneduloides</name>
    <name type="common">New Caledonian crow</name>
    <dbReference type="NCBI Taxonomy" id="1196302"/>
    <lineage>
        <taxon>Eukaryota</taxon>
        <taxon>Metazoa</taxon>
        <taxon>Chordata</taxon>
        <taxon>Craniata</taxon>
        <taxon>Vertebrata</taxon>
        <taxon>Euteleostomi</taxon>
        <taxon>Archelosauria</taxon>
        <taxon>Archosauria</taxon>
        <taxon>Dinosauria</taxon>
        <taxon>Saurischia</taxon>
        <taxon>Theropoda</taxon>
        <taxon>Coelurosauria</taxon>
        <taxon>Aves</taxon>
        <taxon>Neognathae</taxon>
        <taxon>Neoaves</taxon>
        <taxon>Telluraves</taxon>
        <taxon>Australaves</taxon>
        <taxon>Passeriformes</taxon>
        <taxon>Corvoidea</taxon>
        <taxon>Corvidae</taxon>
        <taxon>Corvus</taxon>
    </lineage>
</organism>
<evidence type="ECO:0000256" key="3">
    <source>
        <dbReference type="ARBA" id="ARBA00022670"/>
    </source>
</evidence>
<accession>A0A8C3DB40</accession>
<dbReference type="PROSITE" id="PS50240">
    <property type="entry name" value="TRYPSIN_DOM"/>
    <property type="match status" value="1"/>
</dbReference>
<keyword evidence="3" id="KW-0645">Protease</keyword>
<keyword evidence="4" id="KW-0378">Hydrolase</keyword>
<dbReference type="InterPro" id="IPR050127">
    <property type="entry name" value="Serine_Proteases_S1"/>
</dbReference>